<dbReference type="Proteomes" id="UP000494269">
    <property type="component" value="Unassembled WGS sequence"/>
</dbReference>
<sequence>MGDREALAKQVADRGFVRVSEPTSGAGGMIIAAAHAMSDAEINYQEAMHVTAIDLDRRCVHMTYLQLALLHVPAIVIHGNALSLEEWEHWFTPAHVLGGWSARLRQREALDAMRNLVEAPAAAGQVHVGQPAVEAPEPQINEALYAMPKAARQAAAAGQMSLF</sequence>
<dbReference type="InterPro" id="IPR029063">
    <property type="entry name" value="SAM-dependent_MTases_sf"/>
</dbReference>
<accession>A0A6S7AHA4</accession>
<organism evidence="1 2">
    <name type="scientific">Achromobacter kerstersii</name>
    <dbReference type="NCBI Taxonomy" id="1353890"/>
    <lineage>
        <taxon>Bacteria</taxon>
        <taxon>Pseudomonadati</taxon>
        <taxon>Pseudomonadota</taxon>
        <taxon>Betaproteobacteria</taxon>
        <taxon>Burkholderiales</taxon>
        <taxon>Alcaligenaceae</taxon>
        <taxon>Achromobacter</taxon>
    </lineage>
</organism>
<dbReference type="EMBL" id="CADIJQ010000009">
    <property type="protein sequence ID" value="CAB3732485.1"/>
    <property type="molecule type" value="Genomic_DNA"/>
</dbReference>
<dbReference type="SUPFAM" id="SSF53335">
    <property type="entry name" value="S-adenosyl-L-methionine-dependent methyltransferases"/>
    <property type="match status" value="1"/>
</dbReference>
<reference evidence="1 2" key="1">
    <citation type="submission" date="2020-04" db="EMBL/GenBank/DDBJ databases">
        <authorList>
            <person name="De Canck E."/>
        </authorList>
    </citation>
    <scope>NUCLEOTIDE SEQUENCE [LARGE SCALE GENOMIC DNA]</scope>
    <source>
        <strain evidence="1 2">LMG 3441</strain>
    </source>
</reference>
<name>A0A6S7AHA4_9BURK</name>
<gene>
    <name evidence="1" type="ORF">LMG3441_04817</name>
</gene>
<dbReference type="RefSeq" id="WP_175171230.1">
    <property type="nucleotide sequence ID" value="NZ_CADIJQ010000009.1"/>
</dbReference>
<dbReference type="Gene3D" id="3.40.50.150">
    <property type="entry name" value="Vaccinia Virus protein VP39"/>
    <property type="match status" value="1"/>
</dbReference>
<evidence type="ECO:0008006" key="3">
    <source>
        <dbReference type="Google" id="ProtNLM"/>
    </source>
</evidence>
<dbReference type="AlphaFoldDB" id="A0A6S7AHA4"/>
<proteinExistence type="predicted"/>
<evidence type="ECO:0000313" key="2">
    <source>
        <dbReference type="Proteomes" id="UP000494269"/>
    </source>
</evidence>
<evidence type="ECO:0000313" key="1">
    <source>
        <dbReference type="EMBL" id="CAB3732485.1"/>
    </source>
</evidence>
<protein>
    <recommendedName>
        <fullName evidence="3">DNA methylase adenine-specific domain-containing protein</fullName>
    </recommendedName>
</protein>
<keyword evidence="2" id="KW-1185">Reference proteome</keyword>